<proteinExistence type="predicted"/>
<name>A0ABZ1IJK8_9PSEU</name>
<dbReference type="EMBL" id="CP142149">
    <property type="protein sequence ID" value="WSE34649.1"/>
    <property type="molecule type" value="Genomic_DNA"/>
</dbReference>
<organism evidence="1 2">
    <name type="scientific">Amycolatopsis rhabdoformis</name>
    <dbReference type="NCBI Taxonomy" id="1448059"/>
    <lineage>
        <taxon>Bacteria</taxon>
        <taxon>Bacillati</taxon>
        <taxon>Actinomycetota</taxon>
        <taxon>Actinomycetes</taxon>
        <taxon>Pseudonocardiales</taxon>
        <taxon>Pseudonocardiaceae</taxon>
        <taxon>Amycolatopsis</taxon>
    </lineage>
</organism>
<sequence length="179" mass="18883">MPSPVSLRQAFARFVPRVLLAVALLFGAGLLLTGNAQRSDVANAYRIEFGHEGAECDEYLTVHLSADTGEALACTPSGISFGATQGFPGFTPAQDGEVGALVRRLAPGGLTEAEQQQIQTTVDRLAAGVPEANRPYHYSGLWGTGEMGVGGALVVAAPVLFFTLRRRLESWVAGSPARR</sequence>
<reference evidence="1 2" key="1">
    <citation type="journal article" date="2015" name="Int. J. Syst. Evol. Microbiol.">
        <title>Amycolatopsis rhabdoformis sp. nov., an actinomycete isolated from a tropical forest soil.</title>
        <authorList>
            <person name="Souza W.R."/>
            <person name="Silva R.E."/>
            <person name="Goodfellow M."/>
            <person name="Busarakam K."/>
            <person name="Figueiro F.S."/>
            <person name="Ferreira D."/>
            <person name="Rodrigues-Filho E."/>
            <person name="Moraes L.A.B."/>
            <person name="Zucchi T.D."/>
        </authorList>
    </citation>
    <scope>NUCLEOTIDE SEQUENCE [LARGE SCALE GENOMIC DNA]</scope>
    <source>
        <strain evidence="1 2">NCIMB 14900</strain>
    </source>
</reference>
<accession>A0ABZ1IJK8</accession>
<keyword evidence="2" id="KW-1185">Reference proteome</keyword>
<evidence type="ECO:0008006" key="3">
    <source>
        <dbReference type="Google" id="ProtNLM"/>
    </source>
</evidence>
<dbReference type="Proteomes" id="UP001330812">
    <property type="component" value="Chromosome"/>
</dbReference>
<evidence type="ECO:0000313" key="2">
    <source>
        <dbReference type="Proteomes" id="UP001330812"/>
    </source>
</evidence>
<evidence type="ECO:0000313" key="1">
    <source>
        <dbReference type="EMBL" id="WSE34649.1"/>
    </source>
</evidence>
<dbReference type="RefSeq" id="WP_326837457.1">
    <property type="nucleotide sequence ID" value="NZ_CP142149.1"/>
</dbReference>
<gene>
    <name evidence="1" type="ORF">VSH64_21630</name>
</gene>
<protein>
    <recommendedName>
        <fullName evidence="3">DUF3592 domain-containing protein</fullName>
    </recommendedName>
</protein>